<evidence type="ECO:0000256" key="1">
    <source>
        <dbReference type="ARBA" id="ARBA00022860"/>
    </source>
</evidence>
<feature type="region of interest" description="Disordered" evidence="3">
    <location>
        <begin position="268"/>
        <end position="324"/>
    </location>
</feature>
<dbReference type="GO" id="GO:0005516">
    <property type="term" value="F:calmodulin binding"/>
    <property type="evidence" value="ECO:0007669"/>
    <property type="project" value="UniProtKB-KW"/>
</dbReference>
<accession>A0AAV8QCS0</accession>
<keyword evidence="5" id="KW-1185">Reference proteome</keyword>
<evidence type="ECO:0000313" key="5">
    <source>
        <dbReference type="Proteomes" id="UP001222027"/>
    </source>
</evidence>
<feature type="compositionally biased region" description="Gly residues" evidence="3">
    <location>
        <begin position="44"/>
        <end position="54"/>
    </location>
</feature>
<feature type="region of interest" description="Disordered" evidence="3">
    <location>
        <begin position="223"/>
        <end position="251"/>
    </location>
</feature>
<dbReference type="Proteomes" id="UP001222027">
    <property type="component" value="Unassembled WGS sequence"/>
</dbReference>
<feature type="compositionally biased region" description="Polar residues" evidence="3">
    <location>
        <begin position="269"/>
        <end position="287"/>
    </location>
</feature>
<dbReference type="PANTHER" id="PTHR32295:SF95">
    <property type="entry name" value="PROTEIN IQ-DOMAIN 6"/>
    <property type="match status" value="1"/>
</dbReference>
<dbReference type="PANTHER" id="PTHR32295">
    <property type="entry name" value="IQ-DOMAIN 5-RELATED"/>
    <property type="match status" value="1"/>
</dbReference>
<evidence type="ECO:0000256" key="2">
    <source>
        <dbReference type="ARBA" id="ARBA00024341"/>
    </source>
</evidence>
<name>A0AAV8QCS0_ENSVE</name>
<gene>
    <name evidence="4" type="ORF">OPV22_025352</name>
</gene>
<evidence type="ECO:0008006" key="6">
    <source>
        <dbReference type="Google" id="ProtNLM"/>
    </source>
</evidence>
<organism evidence="4 5">
    <name type="scientific">Ensete ventricosum</name>
    <name type="common">Abyssinian banana</name>
    <name type="synonym">Musa ensete</name>
    <dbReference type="NCBI Taxonomy" id="4639"/>
    <lineage>
        <taxon>Eukaryota</taxon>
        <taxon>Viridiplantae</taxon>
        <taxon>Streptophyta</taxon>
        <taxon>Embryophyta</taxon>
        <taxon>Tracheophyta</taxon>
        <taxon>Spermatophyta</taxon>
        <taxon>Magnoliopsida</taxon>
        <taxon>Liliopsida</taxon>
        <taxon>Zingiberales</taxon>
        <taxon>Musaceae</taxon>
        <taxon>Ensete</taxon>
    </lineage>
</organism>
<feature type="compositionally biased region" description="Low complexity" evidence="3">
    <location>
        <begin position="231"/>
        <end position="244"/>
    </location>
</feature>
<feature type="compositionally biased region" description="Basic and acidic residues" evidence="3">
    <location>
        <begin position="110"/>
        <end position="133"/>
    </location>
</feature>
<feature type="compositionally biased region" description="Pro residues" evidence="3">
    <location>
        <begin position="77"/>
        <end position="96"/>
    </location>
</feature>
<sequence length="324" mass="35031">MGGSGKWIKSLVVGLKEQERDSCLIAAVSVVFLKRVAMAIMGGAGSGRSCGGAPRGTTCRCGGGREAAAAGLRRPRSPMPPRSLTRSPPPPRPSSAPLPRTSGRSAGVDGHPHPDRLPRLPGEEGAAGDREAAGHSAGWQMRKQAAVTLRCMQALVRVQARMSTEGQVVQRLLEARRGKLDPLKEAEDGWCDSRGTVEEVRAKLQMRHQGAVKRERAIAYALSQQQSKSTVGGRSKQSSVSSRHSGFDQSNGSWSWLERWMAAKPWENRTPSAQRHSSGIDTDSSIFSCDLENQPPQREKSSARRMEKVNGYHGKLHTHGSQCS</sequence>
<reference evidence="4 5" key="1">
    <citation type="submission" date="2022-12" db="EMBL/GenBank/DDBJ databases">
        <title>Chromosome-scale assembly of the Ensete ventricosum genome.</title>
        <authorList>
            <person name="Dussert Y."/>
            <person name="Stocks J."/>
            <person name="Wendawek A."/>
            <person name="Woldeyes F."/>
            <person name="Nichols R.A."/>
            <person name="Borrell J.S."/>
        </authorList>
    </citation>
    <scope>NUCLEOTIDE SEQUENCE [LARGE SCALE GENOMIC DNA]</scope>
    <source>
        <strain evidence="5">cv. Maze</strain>
        <tissue evidence="4">Seeds</tissue>
    </source>
</reference>
<feature type="region of interest" description="Disordered" evidence="3">
    <location>
        <begin position="44"/>
        <end position="139"/>
    </location>
</feature>
<dbReference type="EMBL" id="JAQQAF010000007">
    <property type="protein sequence ID" value="KAJ8471009.1"/>
    <property type="molecule type" value="Genomic_DNA"/>
</dbReference>
<keyword evidence="1" id="KW-0112">Calmodulin-binding</keyword>
<dbReference type="AlphaFoldDB" id="A0AAV8QCS0"/>
<comment type="similarity">
    <text evidence="2">Belongs to the IQD family.</text>
</comment>
<evidence type="ECO:0000256" key="3">
    <source>
        <dbReference type="SAM" id="MobiDB-lite"/>
    </source>
</evidence>
<feature type="compositionally biased region" description="Low complexity" evidence="3">
    <location>
        <begin position="55"/>
        <end position="72"/>
    </location>
</feature>
<protein>
    <recommendedName>
        <fullName evidence="6">DUF4005 domain-containing protein</fullName>
    </recommendedName>
</protein>
<proteinExistence type="inferred from homology"/>
<feature type="compositionally biased region" description="Basic and acidic residues" evidence="3">
    <location>
        <begin position="297"/>
        <end position="310"/>
    </location>
</feature>
<evidence type="ECO:0000313" key="4">
    <source>
        <dbReference type="EMBL" id="KAJ8471009.1"/>
    </source>
</evidence>
<comment type="caution">
    <text evidence="4">The sequence shown here is derived from an EMBL/GenBank/DDBJ whole genome shotgun (WGS) entry which is preliminary data.</text>
</comment>